<dbReference type="PANTHER" id="PTHR18895">
    <property type="entry name" value="HEMK METHYLTRANSFERASE"/>
    <property type="match status" value="1"/>
</dbReference>
<dbReference type="SUPFAM" id="SSF53335">
    <property type="entry name" value="S-adenosyl-L-methionine-dependent methyltransferases"/>
    <property type="match status" value="1"/>
</dbReference>
<dbReference type="EMBL" id="JABKKJ010000003">
    <property type="protein sequence ID" value="NPE24554.1"/>
    <property type="molecule type" value="Genomic_DNA"/>
</dbReference>
<organism evidence="8 9">
    <name type="scientific">Xylanibacter caecicola</name>
    <dbReference type="NCBI Taxonomy" id="2736294"/>
    <lineage>
        <taxon>Bacteria</taxon>
        <taxon>Pseudomonadati</taxon>
        <taxon>Bacteroidota</taxon>
        <taxon>Bacteroidia</taxon>
        <taxon>Bacteroidales</taxon>
        <taxon>Prevotellaceae</taxon>
        <taxon>Xylanibacter</taxon>
    </lineage>
</organism>
<evidence type="ECO:0000259" key="7">
    <source>
        <dbReference type="Pfam" id="PF17827"/>
    </source>
</evidence>
<dbReference type="Gene3D" id="3.40.50.150">
    <property type="entry name" value="Vaccinia Virus protein VP39"/>
    <property type="match status" value="1"/>
</dbReference>
<dbReference type="Gene3D" id="1.10.8.10">
    <property type="entry name" value="DNA helicase RuvA subunit, C-terminal domain"/>
    <property type="match status" value="1"/>
</dbReference>
<dbReference type="CDD" id="cd02440">
    <property type="entry name" value="AdoMet_MTases"/>
    <property type="match status" value="1"/>
</dbReference>
<proteinExistence type="predicted"/>
<evidence type="ECO:0000256" key="1">
    <source>
        <dbReference type="ARBA" id="ARBA00012771"/>
    </source>
</evidence>
<keyword evidence="3 8" id="KW-0808">Transferase</keyword>
<dbReference type="GO" id="GO:0102559">
    <property type="term" value="F:peptide chain release factor N(5)-glutamine methyltransferase activity"/>
    <property type="evidence" value="ECO:0007669"/>
    <property type="project" value="UniProtKB-EC"/>
</dbReference>
<dbReference type="Pfam" id="PF05175">
    <property type="entry name" value="MTS"/>
    <property type="match status" value="1"/>
</dbReference>
<dbReference type="InterPro" id="IPR002052">
    <property type="entry name" value="DNA_methylase_N6_adenine_CS"/>
</dbReference>
<gene>
    <name evidence="8" type="primary">prmC</name>
    <name evidence="8" type="ORF">HPS54_03300</name>
</gene>
<dbReference type="InterPro" id="IPR050320">
    <property type="entry name" value="N5-glutamine_MTase"/>
</dbReference>
<dbReference type="InterPro" id="IPR019874">
    <property type="entry name" value="RF_methyltr_PrmC"/>
</dbReference>
<dbReference type="EC" id="2.1.1.297" evidence="1"/>
<evidence type="ECO:0000256" key="2">
    <source>
        <dbReference type="ARBA" id="ARBA00022603"/>
    </source>
</evidence>
<dbReference type="InterPro" id="IPR007848">
    <property type="entry name" value="Small_mtfrase_dom"/>
</dbReference>
<evidence type="ECO:0000256" key="3">
    <source>
        <dbReference type="ARBA" id="ARBA00022679"/>
    </source>
</evidence>
<keyword evidence="2 8" id="KW-0489">Methyltransferase</keyword>
<feature type="domain" description="Release factor glutamine methyltransferase N-terminal" evidence="7">
    <location>
        <begin position="16"/>
        <end position="72"/>
    </location>
</feature>
<dbReference type="NCBIfam" id="TIGR00536">
    <property type="entry name" value="hemK_fam"/>
    <property type="match status" value="1"/>
</dbReference>
<sequence length="278" mass="31332">MTYYDVWKRLEPVYGAGEAKALARFVLEARFGLSMTDICCGATERMDDERQAELETIVRRLEDSEPVQYLLGTACFCERDFRVEPGILIPRPETEELCNWITDSHGHADNGLSVLDVGTGSGCIAVTLALGMPKASVAAWDISPVAVRVARDNATRLGAEISIVIQNALNPPETGKWDIIVSNPPYIYNRERKEMERNVLEHEPHTALFVPDDNPLLFYDAISRYAMRTLRPGGMVYFEINPLCAEAMARMLAENGFCDVECRKDMFGKERMMRARKE</sequence>
<protein>
    <recommendedName>
        <fullName evidence="1">peptide chain release factor N(5)-glutamine methyltransferase</fullName>
        <ecNumber evidence="1">2.1.1.297</ecNumber>
    </recommendedName>
</protein>
<reference evidence="8 9" key="1">
    <citation type="submission" date="2020-05" db="EMBL/GenBank/DDBJ databases">
        <title>Distinct polysaccharide utilization as determinants for interspecies competition between intestinal Prevotella spp.</title>
        <authorList>
            <person name="Galvez E.J.C."/>
            <person name="Iljazovic A."/>
            <person name="Strowig T."/>
        </authorList>
    </citation>
    <scope>NUCLEOTIDE SEQUENCE [LARGE SCALE GENOMIC DNA]</scope>
    <source>
        <strain evidence="8 9">PCHR</strain>
    </source>
</reference>
<dbReference type="InterPro" id="IPR004556">
    <property type="entry name" value="HemK-like"/>
</dbReference>
<name>A0ABX2AZ85_9BACT</name>
<dbReference type="Proteomes" id="UP000820977">
    <property type="component" value="Unassembled WGS sequence"/>
</dbReference>
<accession>A0ABX2AZ85</accession>
<keyword evidence="9" id="KW-1185">Reference proteome</keyword>
<comment type="caution">
    <text evidence="8">The sequence shown here is derived from an EMBL/GenBank/DDBJ whole genome shotgun (WGS) entry which is preliminary data.</text>
</comment>
<dbReference type="NCBIfam" id="TIGR03534">
    <property type="entry name" value="RF_mod_PrmC"/>
    <property type="match status" value="1"/>
</dbReference>
<dbReference type="GO" id="GO:0032259">
    <property type="term" value="P:methylation"/>
    <property type="evidence" value="ECO:0007669"/>
    <property type="project" value="UniProtKB-KW"/>
</dbReference>
<evidence type="ECO:0000256" key="4">
    <source>
        <dbReference type="ARBA" id="ARBA00022691"/>
    </source>
</evidence>
<dbReference type="InterPro" id="IPR029063">
    <property type="entry name" value="SAM-dependent_MTases_sf"/>
</dbReference>
<dbReference type="RefSeq" id="WP_172344050.1">
    <property type="nucleotide sequence ID" value="NZ_CASYYZ010000026.1"/>
</dbReference>
<feature type="domain" description="Methyltransferase small" evidence="6">
    <location>
        <begin position="113"/>
        <end position="191"/>
    </location>
</feature>
<evidence type="ECO:0000256" key="5">
    <source>
        <dbReference type="ARBA" id="ARBA00048391"/>
    </source>
</evidence>
<evidence type="ECO:0000313" key="8">
    <source>
        <dbReference type="EMBL" id="NPE24554.1"/>
    </source>
</evidence>
<evidence type="ECO:0000259" key="6">
    <source>
        <dbReference type="Pfam" id="PF05175"/>
    </source>
</evidence>
<dbReference type="Pfam" id="PF17827">
    <property type="entry name" value="PrmC_N"/>
    <property type="match status" value="1"/>
</dbReference>
<keyword evidence="4" id="KW-0949">S-adenosyl-L-methionine</keyword>
<dbReference type="InterPro" id="IPR040758">
    <property type="entry name" value="PrmC_N"/>
</dbReference>
<dbReference type="PANTHER" id="PTHR18895:SF74">
    <property type="entry name" value="MTRF1L RELEASE FACTOR GLUTAMINE METHYLTRANSFERASE"/>
    <property type="match status" value="1"/>
</dbReference>
<evidence type="ECO:0000313" key="9">
    <source>
        <dbReference type="Proteomes" id="UP000820977"/>
    </source>
</evidence>
<dbReference type="PROSITE" id="PS00092">
    <property type="entry name" value="N6_MTASE"/>
    <property type="match status" value="1"/>
</dbReference>
<comment type="catalytic activity">
    <reaction evidence="5">
        <text>L-glutaminyl-[peptide chain release factor] + S-adenosyl-L-methionine = N(5)-methyl-L-glutaminyl-[peptide chain release factor] + S-adenosyl-L-homocysteine + H(+)</text>
        <dbReference type="Rhea" id="RHEA:42896"/>
        <dbReference type="Rhea" id="RHEA-COMP:10271"/>
        <dbReference type="Rhea" id="RHEA-COMP:10272"/>
        <dbReference type="ChEBI" id="CHEBI:15378"/>
        <dbReference type="ChEBI" id="CHEBI:30011"/>
        <dbReference type="ChEBI" id="CHEBI:57856"/>
        <dbReference type="ChEBI" id="CHEBI:59789"/>
        <dbReference type="ChEBI" id="CHEBI:61891"/>
        <dbReference type="EC" id="2.1.1.297"/>
    </reaction>
</comment>